<dbReference type="EMBL" id="CP091244">
    <property type="protein sequence ID" value="UJS24001.1"/>
    <property type="molecule type" value="Genomic_DNA"/>
</dbReference>
<dbReference type="InterPro" id="IPR021953">
    <property type="entry name" value="DUF3570"/>
</dbReference>
<proteinExistence type="predicted"/>
<keyword evidence="4" id="KW-1185">Reference proteome</keyword>
<feature type="signal peptide" evidence="2">
    <location>
        <begin position="1"/>
        <end position="24"/>
    </location>
</feature>
<keyword evidence="2" id="KW-0732">Signal</keyword>
<feature type="region of interest" description="Disordered" evidence="1">
    <location>
        <begin position="177"/>
        <end position="197"/>
    </location>
</feature>
<dbReference type="Proteomes" id="UP001054801">
    <property type="component" value="Chromosome"/>
</dbReference>
<evidence type="ECO:0000256" key="1">
    <source>
        <dbReference type="SAM" id="MobiDB-lite"/>
    </source>
</evidence>
<name>A0ABY3SX48_9GAMM</name>
<sequence length="408" mass="44424">MQLKHSSTLAVAALSLLGAGHAFAAEWEQEASVLYYGESDGRVKDGSLKYTGTRTADNGDLLNLNVGIDTLTGASPSGVTTTNQIQTITSPSGHSNVTPAGELPLDNRFKDTRVSASVNWDHELKPDLRGNVGASFSKEYDYLHLGVNGGVSQALNDKNTILSAGFAISQDAVEAVGGTPTPLSDSNQRLGDEAKGSEDKTVTEVLLGVTQVFNKKLVGQFNIGISEDSGYLNDPYKYVSQVSPQGIVSTNLHESRPDSRSGQNLYGALKYKATDRLTSTSSARLHTDDWGVDSVTIDQKIRVDMGNKRSIEPHVRYYSQKAADFYTVQLNEQDPLPQYTTADYRLSELDAYTVGLTYRWEDKANREWRITGEMYKQEPTKQTLTAGQADLNANPGFTAQMISLGLTF</sequence>
<evidence type="ECO:0000256" key="2">
    <source>
        <dbReference type="SAM" id="SignalP"/>
    </source>
</evidence>
<organism evidence="3 4">
    <name type="scientific">Thiothrix winogradskyi</name>
    <dbReference type="NCBI Taxonomy" id="96472"/>
    <lineage>
        <taxon>Bacteria</taxon>
        <taxon>Pseudomonadati</taxon>
        <taxon>Pseudomonadota</taxon>
        <taxon>Gammaproteobacteria</taxon>
        <taxon>Thiotrichales</taxon>
        <taxon>Thiotrichaceae</taxon>
        <taxon>Thiothrix</taxon>
    </lineage>
</organism>
<accession>A0ABY3SX48</accession>
<dbReference type="RefSeq" id="WP_236498249.1">
    <property type="nucleotide sequence ID" value="NZ_CP091244.1"/>
</dbReference>
<evidence type="ECO:0000313" key="3">
    <source>
        <dbReference type="EMBL" id="UJS24001.1"/>
    </source>
</evidence>
<feature type="chain" id="PRO_5046407069" evidence="2">
    <location>
        <begin position="25"/>
        <end position="408"/>
    </location>
</feature>
<gene>
    <name evidence="3" type="ORF">L2Y54_19010</name>
</gene>
<dbReference type="Pfam" id="PF12094">
    <property type="entry name" value="DUF3570"/>
    <property type="match status" value="1"/>
</dbReference>
<reference evidence="3" key="1">
    <citation type="journal article" date="2022" name="Microorganisms">
        <title>Two New Species of Filamentous Sulfur Bacteria of the Genus Thiothrix, Thiothrix winogradskyi sp. nov. and 'Candidatus Thiothrix sulfatifontis' sp. nov.</title>
        <authorList>
            <person name="Ravin N.V."/>
            <person name="Rossetti S."/>
            <person name="Beletsky A.V."/>
            <person name="Kadnikov V.V."/>
            <person name="Rudenko T.S."/>
            <person name="Smolyakov D.D."/>
            <person name="Moskvitina M.I."/>
            <person name="Gureeva M.V."/>
            <person name="Mardanov A.V."/>
            <person name="Grabovich M.Y."/>
        </authorList>
    </citation>
    <scope>NUCLEOTIDE SEQUENCE</scope>
    <source>
        <strain evidence="3">CT3</strain>
    </source>
</reference>
<evidence type="ECO:0000313" key="4">
    <source>
        <dbReference type="Proteomes" id="UP001054801"/>
    </source>
</evidence>
<protein>
    <submittedName>
        <fullName evidence="3">DUF3570 domain-containing protein</fullName>
    </submittedName>
</protein>